<comment type="caution">
    <text evidence="3">The sequence shown here is derived from an EMBL/GenBank/DDBJ whole genome shotgun (WGS) entry which is preliminary data.</text>
</comment>
<feature type="transmembrane region" description="Helical" evidence="1">
    <location>
        <begin position="7"/>
        <end position="29"/>
    </location>
</feature>
<dbReference type="RefSeq" id="WP_160067119.1">
    <property type="nucleotide sequence ID" value="NZ_WUYX01000069.1"/>
</dbReference>
<dbReference type="EMBL" id="WUYX01000069">
    <property type="protein sequence ID" value="MXV64120.1"/>
    <property type="molecule type" value="Genomic_DNA"/>
</dbReference>
<protein>
    <submittedName>
        <fullName evidence="3">DUF1616 domain-containing protein</fullName>
    </submittedName>
</protein>
<dbReference type="AlphaFoldDB" id="A0A6B0VR52"/>
<feature type="transmembrane region" description="Helical" evidence="1">
    <location>
        <begin position="89"/>
        <end position="107"/>
    </location>
</feature>
<gene>
    <name evidence="3" type="ORF">GS429_19030</name>
</gene>
<feature type="domain" description="DUF1616" evidence="2">
    <location>
        <begin position="13"/>
        <end position="326"/>
    </location>
</feature>
<keyword evidence="1" id="KW-1133">Transmembrane helix</keyword>
<keyword evidence="1" id="KW-0472">Membrane</keyword>
<feature type="transmembrane region" description="Helical" evidence="1">
    <location>
        <begin position="35"/>
        <end position="55"/>
    </location>
</feature>
<dbReference type="Pfam" id="PF07760">
    <property type="entry name" value="DUF1616"/>
    <property type="match status" value="1"/>
</dbReference>
<feature type="transmembrane region" description="Helical" evidence="1">
    <location>
        <begin position="174"/>
        <end position="194"/>
    </location>
</feature>
<reference evidence="3 4" key="1">
    <citation type="submission" date="2020-01" db="EMBL/GenBank/DDBJ databases">
        <title>Natronorubrum sp. JWXQ-INN 674 isolated from Inner Mongolia Autonomous Region of China.</title>
        <authorList>
            <person name="Xue Q."/>
        </authorList>
    </citation>
    <scope>NUCLEOTIDE SEQUENCE [LARGE SCALE GENOMIC DNA]</scope>
    <source>
        <strain evidence="3 4">JWXQ-INN-674</strain>
    </source>
</reference>
<sequence>MSDTHWWFFDLAVVIAVAGVVAFGVFSGIDGAVRIVAMIPLVVFLPGYALVSALFPDKPDDDYQSFDEEKTGLGNPLLVTGGLETIERFVLSVVCSVALVSSIALLSSATPRGLTLEPVLSGISLLTVILTLIAIGCRYRCSPERRYAPSFSFGSLFFGRDGPNIYAQTNPRPYNVAIVLGLVLVVATAGFAVANPPERNGFTEFSVETEPVTGDVETMYESTYTAGESQELQAAITNQEGDERTYTTVALLQEVSYEDGVTVRETAEMDRRSTTIADGETREQTLEITPTTDGPEFRLTLLLYEDEPPTEPTADSAYRVIQLPIDVE</sequence>
<dbReference type="InterPro" id="IPR011674">
    <property type="entry name" value="DUF1616"/>
</dbReference>
<dbReference type="Proteomes" id="UP000434101">
    <property type="component" value="Unassembled WGS sequence"/>
</dbReference>
<evidence type="ECO:0000313" key="4">
    <source>
        <dbReference type="Proteomes" id="UP000434101"/>
    </source>
</evidence>
<keyword evidence="4" id="KW-1185">Reference proteome</keyword>
<evidence type="ECO:0000259" key="2">
    <source>
        <dbReference type="Pfam" id="PF07760"/>
    </source>
</evidence>
<organism evidence="3 4">
    <name type="scientific">Natronorubrum halalkaliphilum</name>
    <dbReference type="NCBI Taxonomy" id="2691917"/>
    <lineage>
        <taxon>Archaea</taxon>
        <taxon>Methanobacteriati</taxon>
        <taxon>Methanobacteriota</taxon>
        <taxon>Stenosarchaea group</taxon>
        <taxon>Halobacteria</taxon>
        <taxon>Halobacteriales</taxon>
        <taxon>Natrialbaceae</taxon>
        <taxon>Natronorubrum</taxon>
    </lineage>
</organism>
<dbReference type="OrthoDB" id="82282at2157"/>
<keyword evidence="1" id="KW-0812">Transmembrane</keyword>
<proteinExistence type="predicted"/>
<evidence type="ECO:0000256" key="1">
    <source>
        <dbReference type="SAM" id="Phobius"/>
    </source>
</evidence>
<feature type="transmembrane region" description="Helical" evidence="1">
    <location>
        <begin position="119"/>
        <end position="137"/>
    </location>
</feature>
<accession>A0A6B0VR52</accession>
<evidence type="ECO:0000313" key="3">
    <source>
        <dbReference type="EMBL" id="MXV64120.1"/>
    </source>
</evidence>
<name>A0A6B0VR52_9EURY</name>